<sequence>MPDTRPSSYIHILNDDVLLRILEINGDMFTEKNALADTVRASQVCHTWRSTMLGTPTLWARLIDFDALYDLNKNKWARELIRRSEESPLWLKAEHEEHWNHTFNNPHVHQSQIFFLSILDKHWKRIQKIDLNSEVLRHIDVLSGPIYRPAPLLDMFCIQSSSDISERGSKMHRFVELFSGSAPVLRTFFASFLRFDCNVAWLHNLHSLQLGAVQLGGVFDICDIFTVLSATHNLEHLKVSSSNKIVPHVSRPVCLRNLKDLTLHLSFEEMAFTLDNLTIPTGCTLNLNTFPRDAPEGWEDKFESKLLTVMHSLSRASRRYFQSCPVKILSIKCTEEAMQMFNAICDGDMNDSQFSILCIYFLPCPKNAADMYSAFYFPEFASIEELRLEYAVLTPSARDLAFIQHFSSVTSLYAYEQLFDHLTAVQLHLSKSTRRKTILFPQLQRITIRPMHTFHKARIPTRTVGNDIVMFILARIEDGHPISVIDLRLCGSLPSRLPFHGPAASEQRALLRPEVDTCTPVFQLYPFSLPCVYERSLNHTLFLRTSLPHRFGLRPGVRVRSPRCSARAAPG</sequence>
<keyword evidence="2" id="KW-1185">Reference proteome</keyword>
<dbReference type="Gene3D" id="1.20.1280.50">
    <property type="match status" value="1"/>
</dbReference>
<name>A0A0D2NP13_HYPSF</name>
<evidence type="ECO:0008006" key="3">
    <source>
        <dbReference type="Google" id="ProtNLM"/>
    </source>
</evidence>
<accession>A0A0D2NP13</accession>
<dbReference type="AlphaFoldDB" id="A0A0D2NP13"/>
<evidence type="ECO:0000313" key="2">
    <source>
        <dbReference type="Proteomes" id="UP000054270"/>
    </source>
</evidence>
<organism evidence="1 2">
    <name type="scientific">Hypholoma sublateritium (strain FD-334 SS-4)</name>
    <dbReference type="NCBI Taxonomy" id="945553"/>
    <lineage>
        <taxon>Eukaryota</taxon>
        <taxon>Fungi</taxon>
        <taxon>Dikarya</taxon>
        <taxon>Basidiomycota</taxon>
        <taxon>Agaricomycotina</taxon>
        <taxon>Agaricomycetes</taxon>
        <taxon>Agaricomycetidae</taxon>
        <taxon>Agaricales</taxon>
        <taxon>Agaricineae</taxon>
        <taxon>Strophariaceae</taxon>
        <taxon>Hypholoma</taxon>
    </lineage>
</organism>
<evidence type="ECO:0000313" key="1">
    <source>
        <dbReference type="EMBL" id="KJA18536.1"/>
    </source>
</evidence>
<protein>
    <recommendedName>
        <fullName evidence="3">F-box domain-containing protein</fullName>
    </recommendedName>
</protein>
<dbReference type="Proteomes" id="UP000054270">
    <property type="component" value="Unassembled WGS sequence"/>
</dbReference>
<proteinExistence type="predicted"/>
<dbReference type="EMBL" id="KN817588">
    <property type="protein sequence ID" value="KJA18536.1"/>
    <property type="molecule type" value="Genomic_DNA"/>
</dbReference>
<reference evidence="2" key="1">
    <citation type="submission" date="2014-04" db="EMBL/GenBank/DDBJ databases">
        <title>Evolutionary Origins and Diversification of the Mycorrhizal Mutualists.</title>
        <authorList>
            <consortium name="DOE Joint Genome Institute"/>
            <consortium name="Mycorrhizal Genomics Consortium"/>
            <person name="Kohler A."/>
            <person name="Kuo A."/>
            <person name="Nagy L.G."/>
            <person name="Floudas D."/>
            <person name="Copeland A."/>
            <person name="Barry K.W."/>
            <person name="Cichocki N."/>
            <person name="Veneault-Fourrey C."/>
            <person name="LaButti K."/>
            <person name="Lindquist E.A."/>
            <person name="Lipzen A."/>
            <person name="Lundell T."/>
            <person name="Morin E."/>
            <person name="Murat C."/>
            <person name="Riley R."/>
            <person name="Ohm R."/>
            <person name="Sun H."/>
            <person name="Tunlid A."/>
            <person name="Henrissat B."/>
            <person name="Grigoriev I.V."/>
            <person name="Hibbett D.S."/>
            <person name="Martin F."/>
        </authorList>
    </citation>
    <scope>NUCLEOTIDE SEQUENCE [LARGE SCALE GENOMIC DNA]</scope>
    <source>
        <strain evidence="2">FD-334 SS-4</strain>
    </source>
</reference>
<gene>
    <name evidence="1" type="ORF">HYPSUDRAFT_205354</name>
</gene>